<sequence length="301" mass="35880">MSLTEFQEDQLRIFSDFSITSEEISLGFIQSYDWNLQTCFEAFSQTQKTNKEVGVAEIVELSLDEIPEKNENLSSSIFQQKKEEKEEKKEIEVPKPEKKPIKKDVGPPKLERLVSLFESYYNKKSGKIEIEGVGQYFSDLGIELLHVDTLIICYFLQAKEAGLFTKDEFVNNWWKERCDTLERMKQKVVEFQKRLEKKEEFENFYKFVFLFSKETPDRRTIPSQEASVLWGIILKDKYPHLQDWMEFVSNQQEINQDTWNLFLDFIQTINKDFSNYDPYSAWPVLIDDFVDYMQEKEQEKK</sequence>
<dbReference type="PROSITE" id="PS51229">
    <property type="entry name" value="DCUN1"/>
    <property type="match status" value="1"/>
</dbReference>
<dbReference type="InterPro" id="IPR042460">
    <property type="entry name" value="DCN1-like_PONY"/>
</dbReference>
<evidence type="ECO:0000256" key="2">
    <source>
        <dbReference type="SAM" id="MobiDB-lite"/>
    </source>
</evidence>
<dbReference type="InterPro" id="IPR005176">
    <property type="entry name" value="PONY_dom"/>
</dbReference>
<accession>A0A9Q0LVR6</accession>
<dbReference type="Gene3D" id="1.10.238.200">
    <property type="entry name" value="Cullin, PONY binding domain"/>
    <property type="match status" value="1"/>
</dbReference>
<organism evidence="4 5">
    <name type="scientific">Anaeramoeba ignava</name>
    <name type="common">Anaerobic marine amoeba</name>
    <dbReference type="NCBI Taxonomy" id="1746090"/>
    <lineage>
        <taxon>Eukaryota</taxon>
        <taxon>Metamonada</taxon>
        <taxon>Anaeramoebidae</taxon>
        <taxon>Anaeramoeba</taxon>
    </lineage>
</organism>
<dbReference type="GO" id="GO:0032182">
    <property type="term" value="F:ubiquitin-like protein binding"/>
    <property type="evidence" value="ECO:0007669"/>
    <property type="project" value="TreeGrafter"/>
</dbReference>
<dbReference type="GO" id="GO:0045116">
    <property type="term" value="P:protein neddylation"/>
    <property type="evidence" value="ECO:0007669"/>
    <property type="project" value="TreeGrafter"/>
</dbReference>
<reference evidence="4" key="1">
    <citation type="submission" date="2022-10" db="EMBL/GenBank/DDBJ databases">
        <title>Novel sulphate-reducing endosymbionts in the free-living metamonad Anaeramoeba.</title>
        <authorList>
            <person name="Jerlstrom-Hultqvist J."/>
            <person name="Cepicka I."/>
            <person name="Gallot-Lavallee L."/>
            <person name="Salas-Leiva D."/>
            <person name="Curtis B.A."/>
            <person name="Zahonova K."/>
            <person name="Pipaliya S."/>
            <person name="Dacks J."/>
            <person name="Roger A.J."/>
        </authorList>
    </citation>
    <scope>NUCLEOTIDE SEQUENCE</scope>
    <source>
        <strain evidence="4">BMAN</strain>
    </source>
</reference>
<evidence type="ECO:0000259" key="3">
    <source>
        <dbReference type="PROSITE" id="PS51229"/>
    </source>
</evidence>
<dbReference type="Pfam" id="PF03556">
    <property type="entry name" value="Cullin_binding"/>
    <property type="match status" value="1"/>
</dbReference>
<dbReference type="Gene3D" id="1.10.238.10">
    <property type="entry name" value="EF-hand"/>
    <property type="match status" value="1"/>
</dbReference>
<dbReference type="PANTHER" id="PTHR12281">
    <property type="entry name" value="RP42 RELATED"/>
    <property type="match status" value="1"/>
</dbReference>
<gene>
    <name evidence="4" type="ORF">M0811_14298</name>
</gene>
<evidence type="ECO:0000313" key="5">
    <source>
        <dbReference type="Proteomes" id="UP001149090"/>
    </source>
</evidence>
<feature type="compositionally biased region" description="Basic and acidic residues" evidence="2">
    <location>
        <begin position="80"/>
        <end position="102"/>
    </location>
</feature>
<dbReference type="PANTHER" id="PTHR12281:SF31">
    <property type="entry name" value="DCN1-LIKE PROTEIN 3"/>
    <property type="match status" value="1"/>
</dbReference>
<comment type="function">
    <text evidence="1">Neddylation of cullins play an essential role in the regulation of SCF-type complexes activity.</text>
</comment>
<name>A0A9Q0LVR6_ANAIG</name>
<comment type="caution">
    <text evidence="4">The sequence shown here is derived from an EMBL/GenBank/DDBJ whole genome shotgun (WGS) entry which is preliminary data.</text>
</comment>
<evidence type="ECO:0000256" key="1">
    <source>
        <dbReference type="RuleBase" id="RU410713"/>
    </source>
</evidence>
<feature type="region of interest" description="Disordered" evidence="2">
    <location>
        <begin position="74"/>
        <end position="102"/>
    </location>
</feature>
<dbReference type="Proteomes" id="UP001149090">
    <property type="component" value="Unassembled WGS sequence"/>
</dbReference>
<dbReference type="GO" id="GO:0097602">
    <property type="term" value="F:cullin family protein binding"/>
    <property type="evidence" value="ECO:0007669"/>
    <property type="project" value="TreeGrafter"/>
</dbReference>
<feature type="domain" description="DCUN1" evidence="3">
    <location>
        <begin position="108"/>
        <end position="294"/>
    </location>
</feature>
<dbReference type="OrthoDB" id="27198at2759"/>
<dbReference type="GO" id="GO:0005886">
    <property type="term" value="C:plasma membrane"/>
    <property type="evidence" value="ECO:0007669"/>
    <property type="project" value="UniProtKB-ARBA"/>
</dbReference>
<dbReference type="AlphaFoldDB" id="A0A9Q0LVR6"/>
<evidence type="ECO:0000313" key="4">
    <source>
        <dbReference type="EMBL" id="KAJ5079968.1"/>
    </source>
</evidence>
<dbReference type="GO" id="GO:0000151">
    <property type="term" value="C:ubiquitin ligase complex"/>
    <property type="evidence" value="ECO:0007669"/>
    <property type="project" value="TreeGrafter"/>
</dbReference>
<dbReference type="FunFam" id="1.10.238.200:FF:000003">
    <property type="entry name" value="DCN1-like protein 3"/>
    <property type="match status" value="1"/>
</dbReference>
<protein>
    <recommendedName>
        <fullName evidence="1">Defective in cullin neddylation protein</fullName>
    </recommendedName>
</protein>
<dbReference type="GO" id="GO:0031624">
    <property type="term" value="F:ubiquitin conjugating enzyme binding"/>
    <property type="evidence" value="ECO:0007669"/>
    <property type="project" value="TreeGrafter"/>
</dbReference>
<dbReference type="InterPro" id="IPR014764">
    <property type="entry name" value="DCN-prot"/>
</dbReference>
<keyword evidence="5" id="KW-1185">Reference proteome</keyword>
<proteinExistence type="predicted"/>
<dbReference type="EMBL" id="JAPDFW010000019">
    <property type="protein sequence ID" value="KAJ5079968.1"/>
    <property type="molecule type" value="Genomic_DNA"/>
</dbReference>